<sequence>MLQRHAKDFVVCTQAELPPFLQLKFLAYYPAVQNHLKSHVVRGSA</sequence>
<evidence type="ECO:0000313" key="1">
    <source>
        <dbReference type="EMBL" id="JAD81250.1"/>
    </source>
</evidence>
<organism evidence="1">
    <name type="scientific">Arundo donax</name>
    <name type="common">Giant reed</name>
    <name type="synonym">Donax arundinaceus</name>
    <dbReference type="NCBI Taxonomy" id="35708"/>
    <lineage>
        <taxon>Eukaryota</taxon>
        <taxon>Viridiplantae</taxon>
        <taxon>Streptophyta</taxon>
        <taxon>Embryophyta</taxon>
        <taxon>Tracheophyta</taxon>
        <taxon>Spermatophyta</taxon>
        <taxon>Magnoliopsida</taxon>
        <taxon>Liliopsida</taxon>
        <taxon>Poales</taxon>
        <taxon>Poaceae</taxon>
        <taxon>PACMAD clade</taxon>
        <taxon>Arundinoideae</taxon>
        <taxon>Arundineae</taxon>
        <taxon>Arundo</taxon>
    </lineage>
</organism>
<reference evidence="1" key="2">
    <citation type="journal article" date="2015" name="Data Brief">
        <title>Shoot transcriptome of the giant reed, Arundo donax.</title>
        <authorList>
            <person name="Barrero R.A."/>
            <person name="Guerrero F.D."/>
            <person name="Moolhuijzen P."/>
            <person name="Goolsby J.A."/>
            <person name="Tidwell J."/>
            <person name="Bellgard S.E."/>
            <person name="Bellgard M.I."/>
        </authorList>
    </citation>
    <scope>NUCLEOTIDE SEQUENCE</scope>
    <source>
        <tissue evidence="1">Shoot tissue taken approximately 20 cm above the soil surface</tissue>
    </source>
</reference>
<proteinExistence type="predicted"/>
<protein>
    <submittedName>
        <fullName evidence="1">Uncharacterized protein</fullName>
    </submittedName>
</protein>
<accession>A0A0A9D6I1</accession>
<name>A0A0A9D6I1_ARUDO</name>
<dbReference type="AlphaFoldDB" id="A0A0A9D6I1"/>
<reference evidence="1" key="1">
    <citation type="submission" date="2014-09" db="EMBL/GenBank/DDBJ databases">
        <authorList>
            <person name="Magalhaes I.L.F."/>
            <person name="Oliveira U."/>
            <person name="Santos F.R."/>
            <person name="Vidigal T.H.D.A."/>
            <person name="Brescovit A.D."/>
            <person name="Santos A.J."/>
        </authorList>
    </citation>
    <scope>NUCLEOTIDE SEQUENCE</scope>
    <source>
        <tissue evidence="1">Shoot tissue taken approximately 20 cm above the soil surface</tissue>
    </source>
</reference>
<dbReference type="EMBL" id="GBRH01216645">
    <property type="protein sequence ID" value="JAD81250.1"/>
    <property type="molecule type" value="Transcribed_RNA"/>
</dbReference>